<comment type="similarity">
    <text evidence="1">Belongs to the bacterial ribosomal protein bL9 family.</text>
</comment>
<keyword evidence="2" id="KW-0699">rRNA-binding</keyword>
<dbReference type="EMBL" id="KX284712">
    <property type="protein sequence ID" value="AOM65044.1"/>
    <property type="molecule type" value="Genomic_DNA"/>
</dbReference>
<dbReference type="InterPro" id="IPR009027">
    <property type="entry name" value="Ribosomal_bL9/RNase_H1_N"/>
</dbReference>
<dbReference type="InterPro" id="IPR036791">
    <property type="entry name" value="Ribosomal_bL9_C_sf"/>
</dbReference>
<geneLocation type="plastid" evidence="9"/>
<dbReference type="Pfam" id="PF03948">
    <property type="entry name" value="Ribosomal_L9_C"/>
    <property type="match status" value="1"/>
</dbReference>
<dbReference type="SUPFAM" id="SSF55653">
    <property type="entry name" value="Ribosomal protein L9 C-domain"/>
    <property type="match status" value="1"/>
</dbReference>
<evidence type="ECO:0000256" key="5">
    <source>
        <dbReference type="ARBA" id="ARBA00023274"/>
    </source>
</evidence>
<reference evidence="9" key="1">
    <citation type="journal article" date="2016" name="BMC Biol.">
        <title>Parallel evolution of highly conserved plastid genome architecture in red seaweeds and seed plants.</title>
        <authorList>
            <person name="Lee J."/>
            <person name="Cho C.H."/>
            <person name="Park S.I."/>
            <person name="Choi J.W."/>
            <person name="Song H.S."/>
            <person name="West J.A."/>
            <person name="Bhattacharya D."/>
            <person name="Yoon H.S."/>
        </authorList>
    </citation>
    <scope>NUCLEOTIDE SEQUENCE</scope>
</reference>
<keyword evidence="3" id="KW-0694">RNA-binding</keyword>
<dbReference type="GO" id="GO:0003735">
    <property type="term" value="F:structural constituent of ribosome"/>
    <property type="evidence" value="ECO:0007669"/>
    <property type="project" value="InterPro"/>
</dbReference>
<keyword evidence="4 9" id="KW-0689">Ribosomal protein</keyword>
<dbReference type="GO" id="GO:0005840">
    <property type="term" value="C:ribosome"/>
    <property type="evidence" value="ECO:0007669"/>
    <property type="project" value="UniProtKB-KW"/>
</dbReference>
<dbReference type="NCBIfam" id="TIGR00158">
    <property type="entry name" value="L9"/>
    <property type="match status" value="1"/>
</dbReference>
<evidence type="ECO:0000256" key="4">
    <source>
        <dbReference type="ARBA" id="ARBA00022980"/>
    </source>
</evidence>
<accession>A0A1C9C9J4</accession>
<dbReference type="InterPro" id="IPR000244">
    <property type="entry name" value="Ribosomal_bL9"/>
</dbReference>
<proteinExistence type="inferred from homology"/>
<evidence type="ECO:0000313" key="9">
    <source>
        <dbReference type="EMBL" id="AOM65044.1"/>
    </source>
</evidence>
<dbReference type="GO" id="GO:0006412">
    <property type="term" value="P:translation"/>
    <property type="evidence" value="ECO:0007669"/>
    <property type="project" value="InterPro"/>
</dbReference>
<evidence type="ECO:0000256" key="3">
    <source>
        <dbReference type="ARBA" id="ARBA00022884"/>
    </source>
</evidence>
<dbReference type="GO" id="GO:0019843">
    <property type="term" value="F:rRNA binding"/>
    <property type="evidence" value="ECO:0007669"/>
    <property type="project" value="UniProtKB-KW"/>
</dbReference>
<feature type="domain" description="Ribosomal protein L9" evidence="7">
    <location>
        <begin position="5"/>
        <end position="50"/>
    </location>
</feature>
<evidence type="ECO:0000259" key="8">
    <source>
        <dbReference type="Pfam" id="PF03948"/>
    </source>
</evidence>
<dbReference type="GO" id="GO:1990904">
    <property type="term" value="C:ribonucleoprotein complex"/>
    <property type="evidence" value="ECO:0007669"/>
    <property type="project" value="UniProtKB-KW"/>
</dbReference>
<keyword evidence="9" id="KW-0934">Plastid</keyword>
<dbReference type="Gene3D" id="3.10.430.100">
    <property type="entry name" value="Ribosomal protein L9, C-terminal domain"/>
    <property type="match status" value="1"/>
</dbReference>
<evidence type="ECO:0000256" key="1">
    <source>
        <dbReference type="ARBA" id="ARBA00010605"/>
    </source>
</evidence>
<dbReference type="GeneID" id="29072379"/>
<dbReference type="InterPro" id="IPR020594">
    <property type="entry name" value="Ribosomal_bL9_bac/chp"/>
</dbReference>
<feature type="domain" description="Large ribosomal subunit protein bL9 C-terminal" evidence="8">
    <location>
        <begin position="68"/>
        <end position="149"/>
    </location>
</feature>
<protein>
    <recommendedName>
        <fullName evidence="6">50S ribosomal protein L9, chloroplastic</fullName>
    </recommendedName>
</protein>
<dbReference type="InterPro" id="IPR036935">
    <property type="entry name" value="Ribosomal_bL9_N_sf"/>
</dbReference>
<evidence type="ECO:0000256" key="6">
    <source>
        <dbReference type="ARBA" id="ARBA00035427"/>
    </source>
</evidence>
<dbReference type="RefSeq" id="YP_009296109.1">
    <property type="nucleotide sequence ID" value="NC_031169.1"/>
</dbReference>
<name>A0A1C9C9J4_9FLOR</name>
<dbReference type="AlphaFoldDB" id="A0A1C9C9J4"/>
<dbReference type="Pfam" id="PF01281">
    <property type="entry name" value="Ribosomal_L9_N"/>
    <property type="match status" value="1"/>
</dbReference>
<keyword evidence="5" id="KW-0687">Ribonucleoprotein</keyword>
<sequence>MKRKVQVIIKKKYKHLGETGEIVHVNPGYAFNYLIPNSIVQIATKGVMKHTQMLQTIKENKLQENINNAKKIKQKLIELSKISIKKKTGDNEQIFGSISEKEIIEEIFLHIGEKLDKKQIQISEIKKVGIYTFQIKILENVIADLKLQILPKNT</sequence>
<gene>
    <name evidence="9" type="primary">rpl9</name>
    <name evidence="9" type="ORF">Schiz_161</name>
</gene>
<dbReference type="Gene3D" id="3.40.5.10">
    <property type="entry name" value="Ribosomal protein L9, N-terminal domain"/>
    <property type="match status" value="1"/>
</dbReference>
<dbReference type="InterPro" id="IPR020069">
    <property type="entry name" value="Ribosomal_bL9_C"/>
</dbReference>
<dbReference type="HAMAP" id="MF_00503">
    <property type="entry name" value="Ribosomal_bL9"/>
    <property type="match status" value="1"/>
</dbReference>
<dbReference type="PANTHER" id="PTHR21368">
    <property type="entry name" value="50S RIBOSOMAL PROTEIN L9"/>
    <property type="match status" value="1"/>
</dbReference>
<organism evidence="9">
    <name type="scientific">Schizymenia dubyi</name>
    <dbReference type="NCBI Taxonomy" id="38368"/>
    <lineage>
        <taxon>Eukaryota</taxon>
        <taxon>Rhodophyta</taxon>
        <taxon>Florideophyceae</taxon>
        <taxon>Rhodymeniophycidae</taxon>
        <taxon>Nemastomatales</taxon>
        <taxon>Schizymeniaceae</taxon>
        <taxon>Schizymenia</taxon>
    </lineage>
</organism>
<evidence type="ECO:0000256" key="2">
    <source>
        <dbReference type="ARBA" id="ARBA00022730"/>
    </source>
</evidence>
<dbReference type="SUPFAM" id="SSF55658">
    <property type="entry name" value="L9 N-domain-like"/>
    <property type="match status" value="1"/>
</dbReference>
<evidence type="ECO:0000259" key="7">
    <source>
        <dbReference type="Pfam" id="PF01281"/>
    </source>
</evidence>
<dbReference type="InterPro" id="IPR020070">
    <property type="entry name" value="Ribosomal_bL9_N"/>
</dbReference>